<feature type="chain" id="PRO_5031321330" description="SET domain-containing protein" evidence="1">
    <location>
        <begin position="18"/>
        <end position="567"/>
    </location>
</feature>
<evidence type="ECO:0000256" key="1">
    <source>
        <dbReference type="SAM" id="SignalP"/>
    </source>
</evidence>
<dbReference type="CDD" id="cd10527">
    <property type="entry name" value="SET_LSMT"/>
    <property type="match status" value="1"/>
</dbReference>
<protein>
    <recommendedName>
        <fullName evidence="3">SET domain-containing protein</fullName>
    </recommendedName>
</protein>
<dbReference type="InterPro" id="IPR046341">
    <property type="entry name" value="SET_dom_sf"/>
</dbReference>
<sequence>MNTHILFFLLLSMDVLGAPITNTIVDTIISKCPKNIVPNEFCVAHIEALLALEHISGKSPPREILMDALMAVRNAYVDDGHIHLALAASQRFAQLVPEHSLIGEENANHLLWLERASPFSSKGEGALPKLHECPTQTMCTILINAARLNQHLRMGGGRCLMHPAFIEGGPGMGLVVARDVAPGETLIVMPQTLALRHASDEGLGENASWAKDLDRVERFAVRLLMMLDNSEWKAWQDLLTSRWLGDTPSDLDLPHSWTTEQIELLRHVNPFAAAWATSHVTGWTATFNEVESSLKKILREELVTLEHWLWACGYGTSRATDDAIVPYVELMNHSPDGETLLVSPFGEHWMRATKHYKKGEQVFFQYFRPPAEVVFSLMTWGLVPTDFSREASFQWHFGMIGSASTWPRVAQALEKHDWQWRVVVIGNGTGLLQICRALYMEEEDMEHIDKLLLGEEVSPRNELMAIREEYEQLRHLQQSLEKALPMLEAATPSPQLDTIRQLHYVQQEIISVALSSASLKYTLSYWTARQEVNTTKYSYIPPRIVPTPSYKDTKIWHQYRSRYVYVA</sequence>
<gene>
    <name evidence="2" type="ORF">EGYM00392_LOCUS45505</name>
</gene>
<reference evidence="2" key="1">
    <citation type="submission" date="2021-01" db="EMBL/GenBank/DDBJ databases">
        <authorList>
            <person name="Corre E."/>
            <person name="Pelletier E."/>
            <person name="Niang G."/>
            <person name="Scheremetjew M."/>
            <person name="Finn R."/>
            <person name="Kale V."/>
            <person name="Holt S."/>
            <person name="Cochrane G."/>
            <person name="Meng A."/>
            <person name="Brown T."/>
            <person name="Cohen L."/>
        </authorList>
    </citation>
    <scope>NUCLEOTIDE SEQUENCE</scope>
    <source>
        <strain evidence="2">NIES-381</strain>
    </source>
</reference>
<dbReference type="InterPro" id="IPR050600">
    <property type="entry name" value="SETD3_SETD6_MTase"/>
</dbReference>
<dbReference type="Gene3D" id="3.90.1410.10">
    <property type="entry name" value="set domain protein methyltransferase, domain 1"/>
    <property type="match status" value="1"/>
</dbReference>
<dbReference type="PANTHER" id="PTHR13271">
    <property type="entry name" value="UNCHARACTERIZED PUTATIVE METHYLTRANSFERASE"/>
    <property type="match status" value="1"/>
</dbReference>
<name>A0A7S1NQD4_9EUGL</name>
<dbReference type="GO" id="GO:0016279">
    <property type="term" value="F:protein-lysine N-methyltransferase activity"/>
    <property type="evidence" value="ECO:0007669"/>
    <property type="project" value="TreeGrafter"/>
</dbReference>
<keyword evidence="1" id="KW-0732">Signal</keyword>
<dbReference type="AlphaFoldDB" id="A0A7S1NQD4"/>
<organism evidence="2">
    <name type="scientific">Eutreptiella gymnastica</name>
    <dbReference type="NCBI Taxonomy" id="73025"/>
    <lineage>
        <taxon>Eukaryota</taxon>
        <taxon>Discoba</taxon>
        <taxon>Euglenozoa</taxon>
        <taxon>Euglenida</taxon>
        <taxon>Spirocuta</taxon>
        <taxon>Euglenophyceae</taxon>
        <taxon>Eutreptiales</taxon>
        <taxon>Eutreptiaceae</taxon>
        <taxon>Eutreptiella</taxon>
    </lineage>
</organism>
<accession>A0A7S1NQD4</accession>
<evidence type="ECO:0000313" key="2">
    <source>
        <dbReference type="EMBL" id="CAD9034354.1"/>
    </source>
</evidence>
<dbReference type="SUPFAM" id="SSF82199">
    <property type="entry name" value="SET domain"/>
    <property type="match status" value="1"/>
</dbReference>
<dbReference type="EMBL" id="HBGA01123301">
    <property type="protein sequence ID" value="CAD9034354.1"/>
    <property type="molecule type" value="Transcribed_RNA"/>
</dbReference>
<evidence type="ECO:0008006" key="3">
    <source>
        <dbReference type="Google" id="ProtNLM"/>
    </source>
</evidence>
<feature type="signal peptide" evidence="1">
    <location>
        <begin position="1"/>
        <end position="17"/>
    </location>
</feature>
<dbReference type="PANTHER" id="PTHR13271:SF137">
    <property type="entry name" value="SET DOMAIN-CONTAINING PROTEIN"/>
    <property type="match status" value="1"/>
</dbReference>
<proteinExistence type="predicted"/>